<evidence type="ECO:0000313" key="5">
    <source>
        <dbReference type="EMBL" id="KAG5648924.1"/>
    </source>
</evidence>
<evidence type="ECO:0000256" key="3">
    <source>
        <dbReference type="SAM" id="Coils"/>
    </source>
</evidence>
<feature type="compositionally biased region" description="Pro residues" evidence="4">
    <location>
        <begin position="87"/>
        <end position="109"/>
    </location>
</feature>
<keyword evidence="6" id="KW-1185">Reference proteome</keyword>
<comment type="subcellular location">
    <subcellularLocation>
        <location evidence="1">Nucleus</location>
    </subcellularLocation>
</comment>
<dbReference type="SMART" id="SM00726">
    <property type="entry name" value="UIM"/>
    <property type="match status" value="2"/>
</dbReference>
<dbReference type="Pfam" id="PF05615">
    <property type="entry name" value="THOC7"/>
    <property type="match status" value="1"/>
</dbReference>
<dbReference type="GO" id="GO:0000445">
    <property type="term" value="C:THO complex part of transcription export complex"/>
    <property type="evidence" value="ECO:0007669"/>
    <property type="project" value="InterPro"/>
</dbReference>
<accession>A0A9P7GE94</accession>
<dbReference type="PROSITE" id="PS50330">
    <property type="entry name" value="UIM"/>
    <property type="match status" value="1"/>
</dbReference>
<feature type="compositionally biased region" description="Polar residues" evidence="4">
    <location>
        <begin position="333"/>
        <end position="347"/>
    </location>
</feature>
<name>A0A9P7GE94_9AGAR</name>
<protein>
    <submittedName>
        <fullName evidence="5">Uncharacterized protein</fullName>
    </submittedName>
</protein>
<feature type="region of interest" description="Disordered" evidence="4">
    <location>
        <begin position="852"/>
        <end position="890"/>
    </location>
</feature>
<reference evidence="5" key="2">
    <citation type="submission" date="2021-10" db="EMBL/GenBank/DDBJ databases">
        <title>Phylogenomics reveals ancestral predisposition of the termite-cultivated fungus Termitomyces towards a domesticated lifestyle.</title>
        <authorList>
            <person name="Auxier B."/>
            <person name="Grum-Grzhimaylo A."/>
            <person name="Cardenas M.E."/>
            <person name="Lodge J.D."/>
            <person name="Laessoe T."/>
            <person name="Pedersen O."/>
            <person name="Smith M.E."/>
            <person name="Kuyper T.W."/>
            <person name="Franco-Molano E.A."/>
            <person name="Baroni T.J."/>
            <person name="Aanen D.K."/>
        </authorList>
    </citation>
    <scope>NUCLEOTIDE SEQUENCE</scope>
    <source>
        <strain evidence="5">AP01</strain>
        <tissue evidence="5">Mycelium</tissue>
    </source>
</reference>
<dbReference type="EMBL" id="JABCKV010000001">
    <property type="protein sequence ID" value="KAG5648924.1"/>
    <property type="molecule type" value="Genomic_DNA"/>
</dbReference>
<dbReference type="AlphaFoldDB" id="A0A9P7GE94"/>
<evidence type="ECO:0000256" key="1">
    <source>
        <dbReference type="ARBA" id="ARBA00004123"/>
    </source>
</evidence>
<gene>
    <name evidence="5" type="ORF">DXG03_000273</name>
</gene>
<proteinExistence type="predicted"/>
<reference evidence="5" key="1">
    <citation type="submission" date="2020-07" db="EMBL/GenBank/DDBJ databases">
        <authorList>
            <person name="Nieuwenhuis M."/>
            <person name="Van De Peppel L.J.J."/>
        </authorList>
    </citation>
    <scope>NUCLEOTIDE SEQUENCE</scope>
    <source>
        <strain evidence="5">AP01</strain>
        <tissue evidence="5">Mycelium</tissue>
    </source>
</reference>
<feature type="region of interest" description="Disordered" evidence="4">
    <location>
        <begin position="181"/>
        <end position="227"/>
    </location>
</feature>
<evidence type="ECO:0000256" key="2">
    <source>
        <dbReference type="ARBA" id="ARBA00023242"/>
    </source>
</evidence>
<dbReference type="InterPro" id="IPR008501">
    <property type="entry name" value="THOC7/Mft1"/>
</dbReference>
<evidence type="ECO:0000256" key="4">
    <source>
        <dbReference type="SAM" id="MobiDB-lite"/>
    </source>
</evidence>
<feature type="region of interest" description="Disordered" evidence="4">
    <location>
        <begin position="55"/>
        <end position="112"/>
    </location>
</feature>
<keyword evidence="2" id="KW-0539">Nucleus</keyword>
<feature type="compositionally biased region" description="Pro residues" evidence="4">
    <location>
        <begin position="55"/>
        <end position="68"/>
    </location>
</feature>
<dbReference type="OrthoDB" id="3269480at2759"/>
<feature type="compositionally biased region" description="Polar residues" evidence="4">
    <location>
        <begin position="299"/>
        <end position="312"/>
    </location>
</feature>
<feature type="compositionally biased region" description="Low complexity" evidence="4">
    <location>
        <begin position="348"/>
        <end position="365"/>
    </location>
</feature>
<comment type="caution">
    <text evidence="5">The sequence shown here is derived from an EMBL/GenBank/DDBJ whole genome shotgun (WGS) entry which is preliminary data.</text>
</comment>
<organism evidence="5 6">
    <name type="scientific">Asterophora parasitica</name>
    <dbReference type="NCBI Taxonomy" id="117018"/>
    <lineage>
        <taxon>Eukaryota</taxon>
        <taxon>Fungi</taxon>
        <taxon>Dikarya</taxon>
        <taxon>Basidiomycota</taxon>
        <taxon>Agaricomycotina</taxon>
        <taxon>Agaricomycetes</taxon>
        <taxon>Agaricomycetidae</taxon>
        <taxon>Agaricales</taxon>
        <taxon>Tricholomatineae</taxon>
        <taxon>Lyophyllaceae</taxon>
        <taxon>Asterophora</taxon>
    </lineage>
</organism>
<sequence length="890" mass="96933">MPGHVPQTLDRPDLYFSTMQMPVAQDFRNLQVAPPPPVPLYPAHMFGHFQPEMPVPSLPSPPPRPPLPYAMSASPHPFMRSPRSFTSPPPVPPKPHSAPVSPPPVPPLPGDYLQNLGLYTVAEDISPERSTPDSTADEGEIAMAMALSESVANGALNLRQKLISQEEADLAKALEASMLETPSSTRLQMDPSSAFAGSSTRDHMSGLKTTISPILPQHPTMKSQQPVNCDDDEALARSLAAEDNRPHLAIDTASSPPPTSRPSATPEAKTDLPHHDKRRALPQDGSSASPASPTIGETHFTSGLPSSASSPTADHRPITSDPPGYSPHLSPSGPHSQRVVSWNPGQPSTSSTHSISSPSAVSFSSDYHSVPATGSSVSSAGNISRVASASSFSDSHEGNIGLPKILDTNSVNRNSFVEKELFNGTTVGFMAPKLSDELAPMADEMPPVISLPYGKARPLHLQGPSWRHLLKLMARLSGTRIELSLDAVVATKTPHKLRTVVQFVKPHQVSPVWRTIFYFTIDFPDPKQSHYAHVHQNVNELPYSYSLAGTPTLLRDASDNSVSKTYTIPASDSVPFPTLPISFPELAMYLQAALEESRRYLHDSSSHNRKLAKMIKACYPAEDVAPESSTHGVGGLFKRVMGRSNKNNRGGGNEDTYQLKLLADNVILARITNDERPLKRVIKKFHNYTALSHTPVVPAVVSSGSSKESSLDDAREAFLVELATFELSLKKSAMICEAEARQVNEYQRERQKIDDEHGILRGQIEQLKTALEDAQMVRRRKIEYDLVAEKINTLPSRDELEQTIQALEEDMAAIRSEHENHSRTLYDQKSSLDAIISQLDFLRFMGKDKDVPSVVASPMSTPAPELNDTSTVEDTADAASAPMEISRTEG</sequence>
<keyword evidence="3" id="KW-0175">Coiled coil</keyword>
<evidence type="ECO:0000313" key="6">
    <source>
        <dbReference type="Proteomes" id="UP000775547"/>
    </source>
</evidence>
<feature type="compositionally biased region" description="Polar residues" evidence="4">
    <location>
        <begin position="181"/>
        <end position="199"/>
    </location>
</feature>
<feature type="coiled-coil region" evidence="3">
    <location>
        <begin position="797"/>
        <end position="824"/>
    </location>
</feature>
<feature type="region of interest" description="Disordered" evidence="4">
    <location>
        <begin position="241"/>
        <end position="365"/>
    </location>
</feature>
<dbReference type="GO" id="GO:0006397">
    <property type="term" value="P:mRNA processing"/>
    <property type="evidence" value="ECO:0007669"/>
    <property type="project" value="InterPro"/>
</dbReference>
<dbReference type="InterPro" id="IPR003903">
    <property type="entry name" value="UIM_dom"/>
</dbReference>
<dbReference type="Proteomes" id="UP000775547">
    <property type="component" value="Unassembled WGS sequence"/>
</dbReference>